<dbReference type="PANTHER" id="PTHR14859">
    <property type="entry name" value="CALCOFLUOR WHITE HYPERSENSITIVE PROTEIN PRECURSOR"/>
    <property type="match status" value="1"/>
</dbReference>
<evidence type="ECO:0000313" key="3">
    <source>
        <dbReference type="Proteomes" id="UP001501747"/>
    </source>
</evidence>
<comment type="caution">
    <text evidence="2">The sequence shown here is derived from an EMBL/GenBank/DDBJ whole genome shotgun (WGS) entry which is preliminary data.</text>
</comment>
<sequence>MRNPGYGRRVRIAGYNIMSGGFDGYETTSPVPQRLPEVKLAVQELGADVVGLVDTFRWDEIFTTDEICEHFGYRYAFCVNLGDDRLTELGHNNGLTLLSNVELEDVRSVRIATRNAISARVRGGLRLVLVYLDDLSEDVRVSQVKALAPEIDSSVPTVVVGDLNSFKASDLPDLSGVYESAPVLAGALAPIVADMQRGEVAELLESLGLQDASPAGRPTFPTQLFPIKLDEPVLRLDYCFHTASATVRDFSVPNSEIFQKASDHLPVVFDVV</sequence>
<gene>
    <name evidence="2" type="ORF">GCM10022247_23030</name>
</gene>
<dbReference type="Gene3D" id="3.60.10.10">
    <property type="entry name" value="Endonuclease/exonuclease/phosphatase"/>
    <property type="match status" value="1"/>
</dbReference>
<evidence type="ECO:0000259" key="1">
    <source>
        <dbReference type="Pfam" id="PF03372"/>
    </source>
</evidence>
<protein>
    <recommendedName>
        <fullName evidence="1">Endonuclease/exonuclease/phosphatase domain-containing protein</fullName>
    </recommendedName>
</protein>
<dbReference type="InterPro" id="IPR051916">
    <property type="entry name" value="GPI-anchor_lipid_remodeler"/>
</dbReference>
<reference evidence="3" key="1">
    <citation type="journal article" date="2019" name="Int. J. Syst. Evol. Microbiol.">
        <title>The Global Catalogue of Microorganisms (GCM) 10K type strain sequencing project: providing services to taxonomists for standard genome sequencing and annotation.</title>
        <authorList>
            <consortium name="The Broad Institute Genomics Platform"/>
            <consortium name="The Broad Institute Genome Sequencing Center for Infectious Disease"/>
            <person name="Wu L."/>
            <person name="Ma J."/>
        </authorList>
    </citation>
    <scope>NUCLEOTIDE SEQUENCE [LARGE SCALE GENOMIC DNA]</scope>
    <source>
        <strain evidence="3">JCM 17342</strain>
    </source>
</reference>
<organism evidence="2 3">
    <name type="scientific">Allokutzneria multivorans</name>
    <dbReference type="NCBI Taxonomy" id="1142134"/>
    <lineage>
        <taxon>Bacteria</taxon>
        <taxon>Bacillati</taxon>
        <taxon>Actinomycetota</taxon>
        <taxon>Actinomycetes</taxon>
        <taxon>Pseudonocardiales</taxon>
        <taxon>Pseudonocardiaceae</taxon>
        <taxon>Allokutzneria</taxon>
    </lineage>
</organism>
<dbReference type="PANTHER" id="PTHR14859:SF15">
    <property type="entry name" value="ENDONUCLEASE_EXONUCLEASE_PHOSPHATASE DOMAIN-CONTAINING PROTEIN"/>
    <property type="match status" value="1"/>
</dbReference>
<name>A0ABP7RSR1_9PSEU</name>
<dbReference type="InterPro" id="IPR036691">
    <property type="entry name" value="Endo/exonu/phosph_ase_sf"/>
</dbReference>
<evidence type="ECO:0000313" key="2">
    <source>
        <dbReference type="EMBL" id="GAA4001728.1"/>
    </source>
</evidence>
<accession>A0ABP7RSR1</accession>
<dbReference type="Proteomes" id="UP001501747">
    <property type="component" value="Unassembled WGS sequence"/>
</dbReference>
<feature type="domain" description="Endonuclease/exonuclease/phosphatase" evidence="1">
    <location>
        <begin position="41"/>
        <end position="264"/>
    </location>
</feature>
<dbReference type="SUPFAM" id="SSF56219">
    <property type="entry name" value="DNase I-like"/>
    <property type="match status" value="1"/>
</dbReference>
<keyword evidence="3" id="KW-1185">Reference proteome</keyword>
<proteinExistence type="predicted"/>
<dbReference type="Pfam" id="PF03372">
    <property type="entry name" value="Exo_endo_phos"/>
    <property type="match status" value="1"/>
</dbReference>
<dbReference type="InterPro" id="IPR005135">
    <property type="entry name" value="Endo/exonuclease/phosphatase"/>
</dbReference>
<dbReference type="EMBL" id="BAABAL010000006">
    <property type="protein sequence ID" value="GAA4001728.1"/>
    <property type="molecule type" value="Genomic_DNA"/>
</dbReference>